<proteinExistence type="predicted"/>
<dbReference type="InterPro" id="IPR046537">
    <property type="entry name" value="DUF6602"/>
</dbReference>
<dbReference type="Pfam" id="PF20247">
    <property type="entry name" value="DUF6602"/>
    <property type="match status" value="1"/>
</dbReference>
<evidence type="ECO:0000313" key="3">
    <source>
        <dbReference type="Proteomes" id="UP000019402"/>
    </source>
</evidence>
<comment type="caution">
    <text evidence="2">The sequence shown here is derived from an EMBL/GenBank/DDBJ whole genome shotgun (WGS) entry which is preliminary data.</text>
</comment>
<evidence type="ECO:0000259" key="1">
    <source>
        <dbReference type="Pfam" id="PF20247"/>
    </source>
</evidence>
<organism evidence="2 3">
    <name type="scientific">Saccharicrinis fermentans DSM 9555 = JCM 21142</name>
    <dbReference type="NCBI Taxonomy" id="869213"/>
    <lineage>
        <taxon>Bacteria</taxon>
        <taxon>Pseudomonadati</taxon>
        <taxon>Bacteroidota</taxon>
        <taxon>Bacteroidia</taxon>
        <taxon>Marinilabiliales</taxon>
        <taxon>Marinilabiliaceae</taxon>
        <taxon>Saccharicrinis</taxon>
    </lineage>
</organism>
<name>W7YUB8_9BACT</name>
<gene>
    <name evidence="2" type="ORF">JCM21142_134824</name>
</gene>
<sequence length="58" mass="6749">MKGDEVENLVREKISLFLPERYLVKQGHVVNSEGKVADNNDFGIMGRYVKMYTMKKNQ</sequence>
<protein>
    <recommendedName>
        <fullName evidence="1">DUF6602 domain-containing protein</fullName>
    </recommendedName>
</protein>
<keyword evidence="3" id="KW-1185">Reference proteome</keyword>
<reference evidence="2 3" key="1">
    <citation type="journal article" date="2014" name="Genome Announc.">
        <title>Draft Genome Sequence of Cytophaga fermentans JCM 21142T, a Facultative Anaerobe Isolated from Marine Mud.</title>
        <authorList>
            <person name="Starns D."/>
            <person name="Oshima K."/>
            <person name="Suda W."/>
            <person name="Iino T."/>
            <person name="Yuki M."/>
            <person name="Inoue J."/>
            <person name="Kitamura K."/>
            <person name="Iida T."/>
            <person name="Darby A."/>
            <person name="Hattori M."/>
            <person name="Ohkuma M."/>
        </authorList>
    </citation>
    <scope>NUCLEOTIDE SEQUENCE [LARGE SCALE GENOMIC DNA]</scope>
    <source>
        <strain evidence="2 3">JCM 21142</strain>
    </source>
</reference>
<dbReference type="AlphaFoldDB" id="W7YUB8"/>
<feature type="domain" description="DUF6602" evidence="1">
    <location>
        <begin position="2"/>
        <end position="52"/>
    </location>
</feature>
<dbReference type="Proteomes" id="UP000019402">
    <property type="component" value="Unassembled WGS sequence"/>
</dbReference>
<dbReference type="EMBL" id="BAMD01000287">
    <property type="protein sequence ID" value="GAF06054.1"/>
    <property type="molecule type" value="Genomic_DNA"/>
</dbReference>
<evidence type="ECO:0000313" key="2">
    <source>
        <dbReference type="EMBL" id="GAF06054.1"/>
    </source>
</evidence>
<accession>W7YUB8</accession>